<reference evidence="3" key="1">
    <citation type="submission" date="2022-11" db="EMBL/GenBank/DDBJ databases">
        <title>Draft genome sequence of Hoeflea poritis E7-10 and Hoeflea prorocentri PM5-8, separated from scleractinian coral Porites lutea and marine dinoflagellate.</title>
        <authorList>
            <person name="Zhang G."/>
            <person name="Wei Q."/>
            <person name="Cai L."/>
        </authorList>
    </citation>
    <scope>NUCLEOTIDE SEQUENCE</scope>
    <source>
        <strain evidence="3">PM5-8</strain>
    </source>
</reference>
<keyword evidence="2" id="KW-0732">Signal</keyword>
<keyword evidence="4" id="KW-1185">Reference proteome</keyword>
<dbReference type="RefSeq" id="WP_267990933.1">
    <property type="nucleotide sequence ID" value="NZ_JAPJZI010000001.1"/>
</dbReference>
<name>A0A9X3ZHE6_9HYPH</name>
<evidence type="ECO:0000313" key="3">
    <source>
        <dbReference type="EMBL" id="MDA5399502.1"/>
    </source>
</evidence>
<dbReference type="InterPro" id="IPR049748">
    <property type="entry name" value="HPE1-like_N_CxxC"/>
</dbReference>
<dbReference type="Proteomes" id="UP001151234">
    <property type="component" value="Unassembled WGS sequence"/>
</dbReference>
<evidence type="ECO:0000313" key="4">
    <source>
        <dbReference type="Proteomes" id="UP001151234"/>
    </source>
</evidence>
<dbReference type="NCBIfam" id="NF041110">
    <property type="entry name" value="HPE1_fam_CxxC"/>
    <property type="match status" value="1"/>
</dbReference>
<gene>
    <name evidence="3" type="ORF">OQ273_13040</name>
</gene>
<dbReference type="AlphaFoldDB" id="A0A9X3ZHE6"/>
<dbReference type="EMBL" id="JAPJZI010000001">
    <property type="protein sequence ID" value="MDA5399502.1"/>
    <property type="molecule type" value="Genomic_DNA"/>
</dbReference>
<accession>A0A9X3ZHE6</accession>
<feature type="compositionally biased region" description="Polar residues" evidence="1">
    <location>
        <begin position="161"/>
        <end position="171"/>
    </location>
</feature>
<sequence length="202" mass="20707">MQRLIVLTSFFALTAGPALAGDAVLDIKTKSVGAGNVITVDCSHCPPLKEKDTGPDVHGVELVETEIGGTRKVVQTDNMMGGSAVRYVRAATPEGSYSGEAVTQTAGGTSVTGGNSHGTIHIERGVTPIVADGGTTFSGGGEFNVEEVGNANERRDGVDGASQTSSVNMNDAQHDNAGAETVEGGEEPHNPGPEIIDLRPTH</sequence>
<evidence type="ECO:0000256" key="2">
    <source>
        <dbReference type="SAM" id="SignalP"/>
    </source>
</evidence>
<proteinExistence type="predicted"/>
<evidence type="ECO:0000256" key="1">
    <source>
        <dbReference type="SAM" id="MobiDB-lite"/>
    </source>
</evidence>
<comment type="caution">
    <text evidence="3">The sequence shown here is derived from an EMBL/GenBank/DDBJ whole genome shotgun (WGS) entry which is preliminary data.</text>
</comment>
<feature type="signal peptide" evidence="2">
    <location>
        <begin position="1"/>
        <end position="20"/>
    </location>
</feature>
<feature type="chain" id="PRO_5040903834" evidence="2">
    <location>
        <begin position="21"/>
        <end position="202"/>
    </location>
</feature>
<organism evidence="3 4">
    <name type="scientific">Hoeflea prorocentri</name>
    <dbReference type="NCBI Taxonomy" id="1922333"/>
    <lineage>
        <taxon>Bacteria</taxon>
        <taxon>Pseudomonadati</taxon>
        <taxon>Pseudomonadota</taxon>
        <taxon>Alphaproteobacteria</taxon>
        <taxon>Hyphomicrobiales</taxon>
        <taxon>Rhizobiaceae</taxon>
        <taxon>Hoeflea</taxon>
    </lineage>
</organism>
<protein>
    <submittedName>
        <fullName evidence="3">Plant virulence effector HPE1-like domain-containing protein</fullName>
    </submittedName>
</protein>
<feature type="region of interest" description="Disordered" evidence="1">
    <location>
        <begin position="150"/>
        <end position="202"/>
    </location>
</feature>